<proteinExistence type="predicted"/>
<dbReference type="EMBL" id="DS990143">
    <property type="protein sequence ID" value="EET25809.1"/>
    <property type="molecule type" value="Genomic_DNA"/>
</dbReference>
<gene>
    <name evidence="1" type="ORF">VchoM_03836</name>
</gene>
<sequence length="40" mass="4699">MNLQFSRQLYKEANHLINIEKNKPSDVISLGLSKNSKHFR</sequence>
<reference evidence="1" key="1">
    <citation type="submission" date="2005-09" db="EMBL/GenBank/DDBJ databases">
        <title>Annotation of Vibrio cholerae MO10.</title>
        <authorList>
            <person name="Colwell R."/>
            <person name="Grim C.J."/>
            <person name="Young S."/>
            <person name="Jaffe D."/>
            <person name="Gnerre S."/>
            <person name="Berlin A."/>
            <person name="Heiman D."/>
            <person name="Hepburn T."/>
            <person name="Shea T."/>
            <person name="Sykes S."/>
            <person name="Yandava C."/>
            <person name="Alvarado L."/>
            <person name="Kodira C."/>
            <person name="Borodovsky M."/>
            <person name="Heidelberg J."/>
            <person name="Lander E."/>
            <person name="Galagan J."/>
            <person name="Nusbaum C."/>
            <person name="Birren B."/>
        </authorList>
    </citation>
    <scope>NUCLEOTIDE SEQUENCE [LARGE SCALE GENOMIC DNA]</scope>
    <source>
        <strain evidence="1">MO10</strain>
    </source>
</reference>
<accession>A0A0X1L5C8</accession>
<dbReference type="Proteomes" id="UP000004687">
    <property type="component" value="Unassembled WGS sequence"/>
</dbReference>
<reference evidence="1" key="2">
    <citation type="submission" date="2008-07" db="EMBL/GenBank/DDBJ databases">
        <authorList>
            <consortium name="Broad Institute Genome Sequencing Platform"/>
            <person name="Colwell R."/>
            <person name="Grim C.J."/>
            <person name="Young S."/>
            <person name="Jaffe D."/>
            <person name="Gnerre S."/>
            <person name="Berlin A."/>
            <person name="Heiman D."/>
            <person name="Hepburn T."/>
            <person name="Shea T."/>
            <person name="Sykes S."/>
            <person name="Alvarado L."/>
            <person name="Kodira C."/>
            <person name="Heidelberg J."/>
            <person name="Lander E."/>
            <person name="Galagan J."/>
            <person name="Nusbaum C."/>
            <person name="Birren B."/>
        </authorList>
    </citation>
    <scope>NUCLEOTIDE SEQUENCE [LARGE SCALE GENOMIC DNA]</scope>
    <source>
        <strain evidence="1">MO10</strain>
    </source>
</reference>
<protein>
    <submittedName>
        <fullName evidence="1">Uncharacterized protein</fullName>
    </submittedName>
</protein>
<evidence type="ECO:0000313" key="1">
    <source>
        <dbReference type="EMBL" id="EET25809.1"/>
    </source>
</evidence>
<dbReference type="HOGENOM" id="CLU_3334411_0_0_6"/>
<organism evidence="1">
    <name type="scientific">Vibrio cholerae (strain MO10)</name>
    <dbReference type="NCBI Taxonomy" id="345072"/>
    <lineage>
        <taxon>Bacteria</taxon>
        <taxon>Pseudomonadati</taxon>
        <taxon>Pseudomonadota</taxon>
        <taxon>Gammaproteobacteria</taxon>
        <taxon>Vibrionales</taxon>
        <taxon>Vibrionaceae</taxon>
        <taxon>Vibrio</taxon>
    </lineage>
</organism>
<name>A0A0X1L5C8_VIBCO</name>
<dbReference type="AlphaFoldDB" id="A0A0X1L5C8"/>